<dbReference type="Pfam" id="PF25770">
    <property type="entry name" value="CC_CEP63-bind_CEP152"/>
    <property type="match status" value="1"/>
</dbReference>
<feature type="coiled-coil region" evidence="1">
    <location>
        <begin position="255"/>
        <end position="319"/>
    </location>
</feature>
<feature type="non-terminal residue" evidence="4">
    <location>
        <position position="845"/>
    </location>
</feature>
<feature type="region of interest" description="Disordered" evidence="2">
    <location>
        <begin position="519"/>
        <end position="542"/>
    </location>
</feature>
<dbReference type="PANTHER" id="PTHR10337">
    <property type="entry name" value="SHC TRANSFORMING PROTEIN"/>
    <property type="match status" value="1"/>
</dbReference>
<accession>Q4S1D8</accession>
<protein>
    <submittedName>
        <fullName evidence="4">(spotted green pufferfish) hypothetical protein</fullName>
    </submittedName>
</protein>
<feature type="compositionally biased region" description="Polar residues" evidence="2">
    <location>
        <begin position="565"/>
        <end position="586"/>
    </location>
</feature>
<feature type="compositionally biased region" description="Basic and acidic residues" evidence="2">
    <location>
        <begin position="519"/>
        <end position="536"/>
    </location>
</feature>
<keyword evidence="1" id="KW-0175">Coiled coil</keyword>
<dbReference type="GO" id="GO:0005813">
    <property type="term" value="C:centrosome"/>
    <property type="evidence" value="ECO:0007669"/>
    <property type="project" value="TreeGrafter"/>
</dbReference>
<dbReference type="EMBL" id="CAAE01014769">
    <property type="protein sequence ID" value="CAG05544.1"/>
    <property type="molecule type" value="Genomic_DNA"/>
</dbReference>
<evidence type="ECO:0000256" key="1">
    <source>
        <dbReference type="SAM" id="Coils"/>
    </source>
</evidence>
<dbReference type="PANTHER" id="PTHR10337:SF6">
    <property type="entry name" value="CENTROSOMAL PROTEIN OF 152 KDA"/>
    <property type="match status" value="1"/>
</dbReference>
<evidence type="ECO:0000256" key="2">
    <source>
        <dbReference type="SAM" id="MobiDB-lite"/>
    </source>
</evidence>
<dbReference type="KEGG" id="tng:GSTEN00025599G001"/>
<feature type="coiled-coil region" evidence="1">
    <location>
        <begin position="31"/>
        <end position="89"/>
    </location>
</feature>
<dbReference type="OrthoDB" id="10064205at2759"/>
<evidence type="ECO:0000259" key="3">
    <source>
        <dbReference type="Pfam" id="PF25770"/>
    </source>
</evidence>
<dbReference type="GO" id="GO:0007099">
    <property type="term" value="P:centriole replication"/>
    <property type="evidence" value="ECO:0007669"/>
    <property type="project" value="TreeGrafter"/>
</dbReference>
<proteinExistence type="predicted"/>
<name>Q4S1D8_TETNG</name>
<reference evidence="4" key="2">
    <citation type="submission" date="2004-02" db="EMBL/GenBank/DDBJ databases">
        <authorList>
            <consortium name="Genoscope"/>
            <consortium name="Whitehead Institute Centre for Genome Research"/>
        </authorList>
    </citation>
    <scope>NUCLEOTIDE SEQUENCE</scope>
</reference>
<evidence type="ECO:0000313" key="4">
    <source>
        <dbReference type="EMBL" id="CAG05544.1"/>
    </source>
</evidence>
<dbReference type="AlphaFoldDB" id="Q4S1D8"/>
<gene>
    <name evidence="4" type="ORF">GSTENG00025599001</name>
</gene>
<sequence>MAVAHLSDSKPPKDESLRLLRAEMQRCLGSLKGKRQKISQLQEELRLCQSQVQELQTQVEEAKLSAMLLEKNNKDLKQSEEKLKSTNLELCTKMREMIQELTKRSRRRLSAERINQQHRDDVVNRVRTELMHEHDVQVEQLTAEHQQQVHRLQTELTEANDKLLAVQECYISVCREKDELEERGRNRAEEENLIQEKEQNIREEGVKAMEKLRAELEAQHQASVNQMKSLWCKEKETEIQLQVKAQVALAKAAWKEEHLKMEKTWDQRLEEARRENHRETAEATCQAAAPEASRGTVTVEELDSRLRAQEEQLHLEADKVKHKAVEEVRKQTQRQLHKKHLEDMAKQVEGAVTRAYNRWIEDLTSLPEYQASLQREKEKWEELHRKLTEQRVGFISVREAEEQWHRKQKNQLEEQSPGTRTMEQLQEEVADLQTQLEQARQAQAALMKAELAGARATWNRDKQQELSAIQDRMEQAYQSKLLEQRRKLEQTLQQAREEAASQKEELLLQTEARLQQIVETREEERKRQSSAKEEAQRQQTRGEMLRELQAALADVQAQFQADPRTGQQDSEDMGTNSGATSEHTLTRTIKTSCRDIVNAAVSRAKEGWKRVSLWWTRSGLRKEGNYFRQVLNTLGPKQLLGLNPEKSLYKQSKYALSQRKESPRCSKECPEIVGKLQRKNQELQRHLEKACRQLQRSGEGAQKRRAETEGSCDYQQRLQRGLEELKQQYLTTVEKIRGRLVRLALFKVKWCFWCRGLSSARLRTAGDVMLYLQESRERAAEMIRLEVQRERRDTARKMRYYYLSCLQELLQDGGQTTGAESKIMSTASKLAAMAKVLETPVKGKP</sequence>
<comment type="caution">
    <text evidence="4">The sequence shown here is derived from an EMBL/GenBank/DDBJ whole genome shotgun (WGS) entry which is preliminary data.</text>
</comment>
<dbReference type="InterPro" id="IPR051235">
    <property type="entry name" value="CEP152/SHC-Transforming"/>
</dbReference>
<feature type="coiled-coil region" evidence="1">
    <location>
        <begin position="142"/>
        <end position="226"/>
    </location>
</feature>
<organism evidence="4">
    <name type="scientific">Tetraodon nigroviridis</name>
    <name type="common">Spotted green pufferfish</name>
    <name type="synonym">Chelonodon nigroviridis</name>
    <dbReference type="NCBI Taxonomy" id="99883"/>
    <lineage>
        <taxon>Eukaryota</taxon>
        <taxon>Metazoa</taxon>
        <taxon>Chordata</taxon>
        <taxon>Craniata</taxon>
        <taxon>Vertebrata</taxon>
        <taxon>Euteleostomi</taxon>
        <taxon>Actinopterygii</taxon>
        <taxon>Neopterygii</taxon>
        <taxon>Teleostei</taxon>
        <taxon>Neoteleostei</taxon>
        <taxon>Acanthomorphata</taxon>
        <taxon>Eupercaria</taxon>
        <taxon>Tetraodontiformes</taxon>
        <taxon>Tetradontoidea</taxon>
        <taxon>Tetraodontidae</taxon>
        <taxon>Tetraodon</taxon>
    </lineage>
</organism>
<dbReference type="InterPro" id="IPR057659">
    <property type="entry name" value="CEP152_CC"/>
</dbReference>
<feature type="domain" description="CEP152 CEP63 binding coiled coil" evidence="3">
    <location>
        <begin position="766"/>
        <end position="799"/>
    </location>
</feature>
<reference evidence="4" key="1">
    <citation type="journal article" date="2004" name="Nature">
        <title>Genome duplication in the teleost fish Tetraodon nigroviridis reveals the early vertebrate proto-karyotype.</title>
        <authorList>
            <person name="Jaillon O."/>
            <person name="Aury J.-M."/>
            <person name="Brunet F."/>
            <person name="Petit J.-L."/>
            <person name="Stange-Thomann N."/>
            <person name="Mauceli E."/>
            <person name="Bouneau L."/>
            <person name="Fischer C."/>
            <person name="Ozouf-Costaz C."/>
            <person name="Bernot A."/>
            <person name="Nicaud S."/>
            <person name="Jaffe D."/>
            <person name="Fisher S."/>
            <person name="Lutfalla G."/>
            <person name="Dossat C."/>
            <person name="Segurens B."/>
            <person name="Dasilva C."/>
            <person name="Salanoubat M."/>
            <person name="Levy M."/>
            <person name="Boudet N."/>
            <person name="Castellano S."/>
            <person name="Anthouard V."/>
            <person name="Jubin C."/>
            <person name="Castelli V."/>
            <person name="Katinka M."/>
            <person name="Vacherie B."/>
            <person name="Biemont C."/>
            <person name="Skalli Z."/>
            <person name="Cattolico L."/>
            <person name="Poulain J."/>
            <person name="De Berardinis V."/>
            <person name="Cruaud C."/>
            <person name="Duprat S."/>
            <person name="Brottier P."/>
            <person name="Coutanceau J.-P."/>
            <person name="Gouzy J."/>
            <person name="Parra G."/>
            <person name="Lardier G."/>
            <person name="Chapple C."/>
            <person name="McKernan K.J."/>
            <person name="McEwan P."/>
            <person name="Bosak S."/>
            <person name="Kellis M."/>
            <person name="Volff J.-N."/>
            <person name="Guigo R."/>
            <person name="Zody M.C."/>
            <person name="Mesirov J."/>
            <person name="Lindblad-Toh K."/>
            <person name="Birren B."/>
            <person name="Nusbaum C."/>
            <person name="Kahn D."/>
            <person name="Robinson-Rechavi M."/>
            <person name="Laudet V."/>
            <person name="Schachter V."/>
            <person name="Quetier F."/>
            <person name="Saurin W."/>
            <person name="Scarpelli C."/>
            <person name="Wincker P."/>
            <person name="Lander E.S."/>
            <person name="Weissenbach J."/>
            <person name="Roest Crollius H."/>
        </authorList>
    </citation>
    <scope>NUCLEOTIDE SEQUENCE [LARGE SCALE GENOMIC DNA]</scope>
</reference>
<feature type="region of interest" description="Disordered" evidence="2">
    <location>
        <begin position="559"/>
        <end position="586"/>
    </location>
</feature>